<dbReference type="EMBL" id="GG686772">
    <property type="protein sequence ID" value="EEQ98331.1"/>
    <property type="molecule type" value="Genomic_DNA"/>
</dbReference>
<dbReference type="AlphaFoldDB" id="C5LY01"/>
<protein>
    <submittedName>
        <fullName evidence="1">Uncharacterized protein</fullName>
    </submittedName>
</protein>
<dbReference type="OrthoDB" id="72441at2759"/>
<keyword evidence="2" id="KW-1185">Reference proteome</keyword>
<feature type="non-terminal residue" evidence="1">
    <location>
        <position position="88"/>
    </location>
</feature>
<sequence length="88" mass="9930">WSTPVLDSAGQEELVPCKGPRTVMSDGSCWSWRVVVDSNTDENGYQYAMSFGEGSSWMKESDVWCYVRRRVFRGTKVKAGKASPLMEK</sequence>
<evidence type="ECO:0000313" key="2">
    <source>
        <dbReference type="Proteomes" id="UP000007800"/>
    </source>
</evidence>
<accession>C5LY01</accession>
<dbReference type="InParanoid" id="C5LY01"/>
<gene>
    <name evidence="1" type="ORF">Pmar_PMAR013678</name>
</gene>
<dbReference type="Proteomes" id="UP000007800">
    <property type="component" value="Unassembled WGS sequence"/>
</dbReference>
<evidence type="ECO:0000313" key="1">
    <source>
        <dbReference type="EMBL" id="EEQ98331.1"/>
    </source>
</evidence>
<dbReference type="RefSeq" id="XP_002765614.1">
    <property type="nucleotide sequence ID" value="XM_002765568.1"/>
</dbReference>
<proteinExistence type="predicted"/>
<feature type="non-terminal residue" evidence="1">
    <location>
        <position position="1"/>
    </location>
</feature>
<name>C5LY01_PERM5</name>
<reference evidence="1 2" key="1">
    <citation type="submission" date="2008-07" db="EMBL/GenBank/DDBJ databases">
        <authorList>
            <person name="El-Sayed N."/>
            <person name="Caler E."/>
            <person name="Inman J."/>
            <person name="Amedeo P."/>
            <person name="Hass B."/>
            <person name="Wortman J."/>
        </authorList>
    </citation>
    <scope>NUCLEOTIDE SEQUENCE [LARGE SCALE GENOMIC DNA]</scope>
    <source>
        <strain evidence="2">ATCC 50983 / TXsc</strain>
    </source>
</reference>
<dbReference type="GeneID" id="9040799"/>
<organism evidence="2">
    <name type="scientific">Perkinsus marinus (strain ATCC 50983 / TXsc)</name>
    <dbReference type="NCBI Taxonomy" id="423536"/>
    <lineage>
        <taxon>Eukaryota</taxon>
        <taxon>Sar</taxon>
        <taxon>Alveolata</taxon>
        <taxon>Perkinsozoa</taxon>
        <taxon>Perkinsea</taxon>
        <taxon>Perkinsida</taxon>
        <taxon>Perkinsidae</taxon>
        <taxon>Perkinsus</taxon>
    </lineage>
</organism>